<dbReference type="InterPro" id="IPR052158">
    <property type="entry name" value="INH-QAR"/>
</dbReference>
<protein>
    <recommendedName>
        <fullName evidence="3">HTH araC/xylS-type domain-containing protein</fullName>
    </recommendedName>
</protein>
<dbReference type="SMART" id="SM00342">
    <property type="entry name" value="HTH_ARAC"/>
    <property type="match status" value="1"/>
</dbReference>
<feature type="domain" description="HTH araC/xylS-type" evidence="3">
    <location>
        <begin position="228"/>
        <end position="326"/>
    </location>
</feature>
<dbReference type="InterPro" id="IPR009057">
    <property type="entry name" value="Homeodomain-like_sf"/>
</dbReference>
<dbReference type="GO" id="GO:0003700">
    <property type="term" value="F:DNA-binding transcription factor activity"/>
    <property type="evidence" value="ECO:0007669"/>
    <property type="project" value="InterPro"/>
</dbReference>
<dbReference type="SUPFAM" id="SSF46689">
    <property type="entry name" value="Homeodomain-like"/>
    <property type="match status" value="1"/>
</dbReference>
<keyword evidence="1" id="KW-0805">Transcription regulation</keyword>
<name>A0A382JSN2_9ZZZZ</name>
<dbReference type="Gene3D" id="3.40.50.880">
    <property type="match status" value="1"/>
</dbReference>
<dbReference type="CDD" id="cd03136">
    <property type="entry name" value="GATase1_AraC_ArgR_like"/>
    <property type="match status" value="1"/>
</dbReference>
<dbReference type="EMBL" id="UINC01076013">
    <property type="protein sequence ID" value="SVC14769.1"/>
    <property type="molecule type" value="Genomic_DNA"/>
</dbReference>
<keyword evidence="2" id="KW-0804">Transcription</keyword>
<reference evidence="4" key="1">
    <citation type="submission" date="2018-05" db="EMBL/GenBank/DDBJ databases">
        <authorList>
            <person name="Lanie J.A."/>
            <person name="Ng W.-L."/>
            <person name="Kazmierczak K.M."/>
            <person name="Andrzejewski T.M."/>
            <person name="Davidsen T.M."/>
            <person name="Wayne K.J."/>
            <person name="Tettelin H."/>
            <person name="Glass J.I."/>
            <person name="Rusch D."/>
            <person name="Podicherti R."/>
            <person name="Tsui H.-C.T."/>
            <person name="Winkler M.E."/>
        </authorList>
    </citation>
    <scope>NUCLEOTIDE SEQUENCE</scope>
</reference>
<dbReference type="SUPFAM" id="SSF52317">
    <property type="entry name" value="Class I glutamine amidotransferase-like"/>
    <property type="match status" value="1"/>
</dbReference>
<dbReference type="PANTHER" id="PTHR43130">
    <property type="entry name" value="ARAC-FAMILY TRANSCRIPTIONAL REGULATOR"/>
    <property type="match status" value="1"/>
</dbReference>
<dbReference type="GO" id="GO:0043565">
    <property type="term" value="F:sequence-specific DNA binding"/>
    <property type="evidence" value="ECO:0007669"/>
    <property type="project" value="InterPro"/>
</dbReference>
<accession>A0A382JSN2</accession>
<dbReference type="InterPro" id="IPR029062">
    <property type="entry name" value="Class_I_gatase-like"/>
</dbReference>
<sequence>MKNKKKSNKMQLSVCFILLKKFTLLSFSAFIHPLRHAADTLDRSRQIFCSWKILSDTMEPITSSCGTEIKPHGTYNSEDKFDYIVITGGLLPYTLNINSKTKAFIFNNVKKNIPIVALCTGSFVLAKLGLLNGKRCAVHSGHLKEMQDRFPEVITDDQKDFIETDNFFTSPGSIKSSYLAFQIITKHCGQQRAIKGANSIMIPYNNPFDNIETHEFSIFKSCGNNLVEKAIFAMEHNFNLKINISSLSNSLNTTERSLSRSFKMITNNSPSTVWRKIKLLHCKWLLTNTSKRITSIAFENGFSDSAHFSKWFFLTYKETPSSFRKSRFQSDYIPK</sequence>
<dbReference type="Pfam" id="PF01965">
    <property type="entry name" value="DJ-1_PfpI"/>
    <property type="match status" value="1"/>
</dbReference>
<proteinExistence type="predicted"/>
<evidence type="ECO:0000256" key="1">
    <source>
        <dbReference type="ARBA" id="ARBA00023015"/>
    </source>
</evidence>
<evidence type="ECO:0000259" key="3">
    <source>
        <dbReference type="PROSITE" id="PS01124"/>
    </source>
</evidence>
<evidence type="ECO:0000313" key="4">
    <source>
        <dbReference type="EMBL" id="SVC14769.1"/>
    </source>
</evidence>
<evidence type="ECO:0000256" key="2">
    <source>
        <dbReference type="ARBA" id="ARBA00023163"/>
    </source>
</evidence>
<dbReference type="Pfam" id="PF12833">
    <property type="entry name" value="HTH_18"/>
    <property type="match status" value="1"/>
</dbReference>
<gene>
    <name evidence="4" type="ORF">METZ01_LOCUS267623</name>
</gene>
<dbReference type="InterPro" id="IPR018060">
    <property type="entry name" value="HTH_AraC"/>
</dbReference>
<organism evidence="4">
    <name type="scientific">marine metagenome</name>
    <dbReference type="NCBI Taxonomy" id="408172"/>
    <lineage>
        <taxon>unclassified sequences</taxon>
        <taxon>metagenomes</taxon>
        <taxon>ecological metagenomes</taxon>
    </lineage>
</organism>
<dbReference type="Gene3D" id="1.10.10.60">
    <property type="entry name" value="Homeodomain-like"/>
    <property type="match status" value="1"/>
</dbReference>
<dbReference type="AlphaFoldDB" id="A0A382JSN2"/>
<dbReference type="InterPro" id="IPR002818">
    <property type="entry name" value="DJ-1/PfpI"/>
</dbReference>
<dbReference type="PROSITE" id="PS01124">
    <property type="entry name" value="HTH_ARAC_FAMILY_2"/>
    <property type="match status" value="1"/>
</dbReference>
<dbReference type="PANTHER" id="PTHR43130:SF3">
    <property type="entry name" value="HTH-TYPE TRANSCRIPTIONAL REGULATOR RV1931C"/>
    <property type="match status" value="1"/>
</dbReference>